<gene>
    <name evidence="9" type="ORF">PIIN_05331</name>
</gene>
<dbReference type="PANTHER" id="PTHR43791">
    <property type="entry name" value="PERMEASE-RELATED"/>
    <property type="match status" value="1"/>
</dbReference>
<proteinExistence type="predicted"/>
<evidence type="ECO:0000256" key="3">
    <source>
        <dbReference type="ARBA" id="ARBA00022692"/>
    </source>
</evidence>
<dbReference type="GO" id="GO:0022857">
    <property type="term" value="F:transmembrane transporter activity"/>
    <property type="evidence" value="ECO:0007669"/>
    <property type="project" value="InterPro"/>
</dbReference>
<feature type="transmembrane region" description="Helical" evidence="7">
    <location>
        <begin position="204"/>
        <end position="224"/>
    </location>
</feature>
<feature type="transmembrane region" description="Helical" evidence="7">
    <location>
        <begin position="171"/>
        <end position="192"/>
    </location>
</feature>
<feature type="transmembrane region" description="Helical" evidence="7">
    <location>
        <begin position="135"/>
        <end position="159"/>
    </location>
</feature>
<keyword evidence="3 7" id="KW-0812">Transmembrane</keyword>
<evidence type="ECO:0000256" key="1">
    <source>
        <dbReference type="ARBA" id="ARBA00004141"/>
    </source>
</evidence>
<feature type="transmembrane region" description="Helical" evidence="7">
    <location>
        <begin position="272"/>
        <end position="292"/>
    </location>
</feature>
<dbReference type="OMA" id="PLIMAWV"/>
<accession>G4TJA4</accession>
<evidence type="ECO:0000259" key="8">
    <source>
        <dbReference type="PROSITE" id="PS50850"/>
    </source>
</evidence>
<feature type="transmembrane region" description="Helical" evidence="7">
    <location>
        <begin position="397"/>
        <end position="417"/>
    </location>
</feature>
<dbReference type="HOGENOM" id="CLU_001265_0_1_1"/>
<keyword evidence="10" id="KW-1185">Reference proteome</keyword>
<dbReference type="AlphaFoldDB" id="G4TJA4"/>
<evidence type="ECO:0000313" key="9">
    <source>
        <dbReference type="EMBL" id="CCA71393.1"/>
    </source>
</evidence>
<evidence type="ECO:0000256" key="2">
    <source>
        <dbReference type="ARBA" id="ARBA00022448"/>
    </source>
</evidence>
<name>G4TJA4_SERID</name>
<feature type="region of interest" description="Disordered" evidence="6">
    <location>
        <begin position="1"/>
        <end position="29"/>
    </location>
</feature>
<reference evidence="9 10" key="1">
    <citation type="journal article" date="2011" name="PLoS Pathog.">
        <title>Endophytic Life Strategies Decoded by Genome and Transcriptome Analyses of the Mutualistic Root Symbiont Piriformospora indica.</title>
        <authorList>
            <person name="Zuccaro A."/>
            <person name="Lahrmann U."/>
            <person name="Guldener U."/>
            <person name="Langen G."/>
            <person name="Pfiffi S."/>
            <person name="Biedenkopf D."/>
            <person name="Wong P."/>
            <person name="Samans B."/>
            <person name="Grimm C."/>
            <person name="Basiewicz M."/>
            <person name="Murat C."/>
            <person name="Martin F."/>
            <person name="Kogel K.H."/>
        </authorList>
    </citation>
    <scope>NUCLEOTIDE SEQUENCE [LARGE SCALE GENOMIC DNA]</scope>
    <source>
        <strain evidence="9 10">DSM 11827</strain>
    </source>
</reference>
<dbReference type="OrthoDB" id="2985014at2759"/>
<evidence type="ECO:0000313" key="10">
    <source>
        <dbReference type="Proteomes" id="UP000007148"/>
    </source>
</evidence>
<keyword evidence="4 7" id="KW-1133">Transmembrane helix</keyword>
<dbReference type="InterPro" id="IPR036259">
    <property type="entry name" value="MFS_trans_sf"/>
</dbReference>
<dbReference type="EMBL" id="CAFZ01000117">
    <property type="protein sequence ID" value="CCA71393.1"/>
    <property type="molecule type" value="Genomic_DNA"/>
</dbReference>
<feature type="transmembrane region" description="Helical" evidence="7">
    <location>
        <begin position="429"/>
        <end position="450"/>
    </location>
</feature>
<evidence type="ECO:0000256" key="4">
    <source>
        <dbReference type="ARBA" id="ARBA00022989"/>
    </source>
</evidence>
<dbReference type="FunFam" id="1.20.1250.20:FF:000013">
    <property type="entry name" value="MFS general substrate transporter"/>
    <property type="match status" value="1"/>
</dbReference>
<dbReference type="Pfam" id="PF07690">
    <property type="entry name" value="MFS_1"/>
    <property type="match status" value="1"/>
</dbReference>
<dbReference type="Proteomes" id="UP000007148">
    <property type="component" value="Unassembled WGS sequence"/>
</dbReference>
<feature type="transmembrane region" description="Helical" evidence="7">
    <location>
        <begin position="312"/>
        <end position="329"/>
    </location>
</feature>
<dbReference type="InterPro" id="IPR020846">
    <property type="entry name" value="MFS_dom"/>
</dbReference>
<feature type="transmembrane region" description="Helical" evidence="7">
    <location>
        <begin position="336"/>
        <end position="358"/>
    </location>
</feature>
<dbReference type="SUPFAM" id="SSF103473">
    <property type="entry name" value="MFS general substrate transporter"/>
    <property type="match status" value="1"/>
</dbReference>
<organism evidence="9 10">
    <name type="scientific">Serendipita indica (strain DSM 11827)</name>
    <name type="common">Root endophyte fungus</name>
    <name type="synonym">Piriformospora indica</name>
    <dbReference type="NCBI Taxonomy" id="1109443"/>
    <lineage>
        <taxon>Eukaryota</taxon>
        <taxon>Fungi</taxon>
        <taxon>Dikarya</taxon>
        <taxon>Basidiomycota</taxon>
        <taxon>Agaricomycotina</taxon>
        <taxon>Agaricomycetes</taxon>
        <taxon>Sebacinales</taxon>
        <taxon>Serendipitaceae</taxon>
        <taxon>Serendipita</taxon>
    </lineage>
</organism>
<feature type="compositionally biased region" description="Basic and acidic residues" evidence="6">
    <location>
        <begin position="1"/>
        <end position="21"/>
    </location>
</feature>
<sequence>MNEKHREDQLEHASDHGSTEKEGEDALTVEEKAHERRLLTKIDLVIMPLTALLYLSAYLDRGNIGNARLQGLQATLLVLLPVVCHIPIYAVTYIALSIPGTLLAKAWLPSRSISLGALIWSVAASAMAGAKNYPSIIVCRLFIGIGEAMFGQAVALYYSMWYRKDEVAKRLGFFIGAGVLAGAFGGLIAYGVAHVHTSIAHWRILFMIEGLPSVLLAICVFIFLPSIPSQSKYLTEEERDLELKRLNLDSLNEGNTGVDWKGVKRSLTDPKAWITAVLYSCMNLTLGSVSGFLPTIVKSLGYSNADAQLYTVPPYAVALVFMTSVAAISDRMKVRGPFVASVFTISSIGWIILLTVVQNQHARYFAVFCVVIGGYAAIPLIMAWVSNNSPSQSQRATGLGMLNSVGQCLSILAAFIFPSREGPKWHKGFGVNLAFNLLAICISLGLTIYFRTENRKRDQREGGRPAEGTPLKFDNYDRSVGFRYTL</sequence>
<dbReference type="PANTHER" id="PTHR43791:SF36">
    <property type="entry name" value="TRANSPORTER, PUTATIVE (AFU_ORTHOLOGUE AFUA_6G08340)-RELATED"/>
    <property type="match status" value="1"/>
</dbReference>
<dbReference type="STRING" id="1109443.G4TJA4"/>
<keyword evidence="2" id="KW-0813">Transport</keyword>
<comment type="caution">
    <text evidence="9">The sequence shown here is derived from an EMBL/GenBank/DDBJ whole genome shotgun (WGS) entry which is preliminary data.</text>
</comment>
<feature type="domain" description="Major facilitator superfamily (MFS) profile" evidence="8">
    <location>
        <begin position="46"/>
        <end position="457"/>
    </location>
</feature>
<evidence type="ECO:0000256" key="6">
    <source>
        <dbReference type="SAM" id="MobiDB-lite"/>
    </source>
</evidence>
<comment type="subcellular location">
    <subcellularLocation>
        <location evidence="1">Membrane</location>
        <topology evidence="1">Multi-pass membrane protein</topology>
    </subcellularLocation>
</comment>
<feature type="transmembrane region" description="Helical" evidence="7">
    <location>
        <begin position="71"/>
        <end position="96"/>
    </location>
</feature>
<evidence type="ECO:0000256" key="5">
    <source>
        <dbReference type="ARBA" id="ARBA00023136"/>
    </source>
</evidence>
<dbReference type="InParanoid" id="G4TJA4"/>
<dbReference type="PROSITE" id="PS50850">
    <property type="entry name" value="MFS"/>
    <property type="match status" value="1"/>
</dbReference>
<dbReference type="InterPro" id="IPR011701">
    <property type="entry name" value="MFS"/>
</dbReference>
<protein>
    <submittedName>
        <fullName evidence="9">Related to allantoate permease</fullName>
    </submittedName>
</protein>
<evidence type="ECO:0000256" key="7">
    <source>
        <dbReference type="SAM" id="Phobius"/>
    </source>
</evidence>
<feature type="transmembrane region" description="Helical" evidence="7">
    <location>
        <begin position="364"/>
        <end position="385"/>
    </location>
</feature>
<dbReference type="Gene3D" id="1.20.1250.20">
    <property type="entry name" value="MFS general substrate transporter like domains"/>
    <property type="match status" value="2"/>
</dbReference>
<dbReference type="GO" id="GO:0016020">
    <property type="term" value="C:membrane"/>
    <property type="evidence" value="ECO:0007669"/>
    <property type="project" value="UniProtKB-SubCell"/>
</dbReference>
<dbReference type="eggNOG" id="KOG2533">
    <property type="taxonomic scope" value="Eukaryota"/>
</dbReference>
<keyword evidence="5 7" id="KW-0472">Membrane</keyword>